<dbReference type="KEGG" id="lvn:BWR22_00040"/>
<sequence length="340" mass="41614">MDTIYGNPKSVSEKIVFLKTKVAKRYTEYLNNSFRNIRLYKKGNLERFFGDRNVSYVNCKIVYNKKGLREKELWYNFSEEIERTFYYSYDKNNNLIEENEVYWDDEFWLVKYHYNRLNKPIAMSYYNSLEPNEFVHWYSIRDENNNVVERRIIDGDGEDCVTLYELNKEEKVIRTYIKYILNKRKSKKAQSKFQKKERNISEYRYDERGNKIQQLNYNTSTNNIQSKQVYKYDDRNYLIEYKNYWNISDTTNYRKVVYNYNNKGFKTYGKETTTNDSTFSIIKTFYNKNDYILKTIVLGNNKSKTLDFKYKFDRKGNWTKITKIVNGEPFCVWTRKIKYY</sequence>
<dbReference type="AlphaFoldDB" id="A0AAC9LHM1"/>
<evidence type="ECO:0000313" key="2">
    <source>
        <dbReference type="Proteomes" id="UP000187506"/>
    </source>
</evidence>
<keyword evidence="2" id="KW-1185">Reference proteome</keyword>
<reference evidence="1 2" key="1">
    <citation type="submission" date="2017-01" db="EMBL/GenBank/DDBJ databases">
        <title>Complete genome of Lacinutrix venerupis DOK2-8 isolated from seawater in Dokdo.</title>
        <authorList>
            <person name="Chi W.-J."/>
            <person name="Kim J.H."/>
        </authorList>
    </citation>
    <scope>NUCLEOTIDE SEQUENCE [LARGE SCALE GENOMIC DNA]</scope>
    <source>
        <strain evidence="1 2">DOK2-8</strain>
    </source>
</reference>
<proteinExistence type="predicted"/>
<protein>
    <recommendedName>
        <fullName evidence="3">YD repeat-containing protein</fullName>
    </recommendedName>
</protein>
<organism evidence="1 2">
    <name type="scientific">Lacinutrix venerupis</name>
    <dbReference type="NCBI Taxonomy" id="1486034"/>
    <lineage>
        <taxon>Bacteria</taxon>
        <taxon>Pseudomonadati</taxon>
        <taxon>Bacteroidota</taxon>
        <taxon>Flavobacteriia</taxon>
        <taxon>Flavobacteriales</taxon>
        <taxon>Flavobacteriaceae</taxon>
        <taxon>Lacinutrix</taxon>
    </lineage>
</organism>
<accession>A0AAC9LHM1</accession>
<name>A0AAC9LHM1_9FLAO</name>
<gene>
    <name evidence="1" type="ORF">BWR22_00040</name>
</gene>
<evidence type="ECO:0000313" key="1">
    <source>
        <dbReference type="EMBL" id="APX98760.1"/>
    </source>
</evidence>
<evidence type="ECO:0008006" key="3">
    <source>
        <dbReference type="Google" id="ProtNLM"/>
    </source>
</evidence>
<dbReference type="Proteomes" id="UP000187506">
    <property type="component" value="Chromosome"/>
</dbReference>
<dbReference type="EMBL" id="CP019352">
    <property type="protein sequence ID" value="APX98760.1"/>
    <property type="molecule type" value="Genomic_DNA"/>
</dbReference>